<dbReference type="PANTHER" id="PTHR10434">
    <property type="entry name" value="1-ACYL-SN-GLYCEROL-3-PHOSPHATE ACYLTRANSFERASE"/>
    <property type="match status" value="1"/>
</dbReference>
<proteinExistence type="predicted"/>
<name>A0A397QYE8_9MOLU</name>
<dbReference type="SMART" id="SM00563">
    <property type="entry name" value="PlsC"/>
    <property type="match status" value="1"/>
</dbReference>
<evidence type="ECO:0000256" key="3">
    <source>
        <dbReference type="SAM" id="Phobius"/>
    </source>
</evidence>
<dbReference type="InterPro" id="IPR002123">
    <property type="entry name" value="Plipid/glycerol_acylTrfase"/>
</dbReference>
<keyword evidence="3" id="KW-1133">Transmembrane helix</keyword>
<accession>A0A397QYE8</accession>
<evidence type="ECO:0000259" key="4">
    <source>
        <dbReference type="SMART" id="SM00563"/>
    </source>
</evidence>
<dbReference type="Proteomes" id="UP000266506">
    <property type="component" value="Unassembled WGS sequence"/>
</dbReference>
<sequence>MIVNTILILLATATSGLTCYFTHTYTTWWWILIFVLIIPILYVIWFGIYLIPLWIASLFMNARIKKGKPQPEKANKLCYWFVWQTSYVVPFLFRIHFTRSGEFPKEKSLIVSNHTSNFDPMPIIYYTKAQPITCVTKPGNLTMPIAGPFIYNCNFIEIDRDNDFNAVKSIVRAAKALQKNAASVYICPEGTRNHHPEDGLLEFKGGSFKIAFKAKCPITVVAIKNTHKVGKQFWYKNTRVFVDVCEVIPYEKYKDMNSQELAHYCKHLIEEKLAERG</sequence>
<protein>
    <submittedName>
        <fullName evidence="5">1-acyl-sn-glycerol-3-phosphate acyltransferase</fullName>
    </submittedName>
</protein>
<dbReference type="AlphaFoldDB" id="A0A397QYE8"/>
<feature type="transmembrane region" description="Helical" evidence="3">
    <location>
        <begin position="77"/>
        <end position="97"/>
    </location>
</feature>
<keyword evidence="6" id="KW-1185">Reference proteome</keyword>
<keyword evidence="2 5" id="KW-0012">Acyltransferase</keyword>
<feature type="domain" description="Phospholipid/glycerol acyltransferase" evidence="4">
    <location>
        <begin position="108"/>
        <end position="226"/>
    </location>
</feature>
<dbReference type="PANTHER" id="PTHR10434:SF11">
    <property type="entry name" value="1-ACYL-SN-GLYCEROL-3-PHOSPHATE ACYLTRANSFERASE"/>
    <property type="match status" value="1"/>
</dbReference>
<keyword evidence="3" id="KW-0472">Membrane</keyword>
<dbReference type="GO" id="GO:0006654">
    <property type="term" value="P:phosphatidic acid biosynthetic process"/>
    <property type="evidence" value="ECO:0007669"/>
    <property type="project" value="TreeGrafter"/>
</dbReference>
<keyword evidence="1 5" id="KW-0808">Transferase</keyword>
<feature type="transmembrane region" description="Helical" evidence="3">
    <location>
        <begin position="28"/>
        <end position="56"/>
    </location>
</feature>
<dbReference type="Pfam" id="PF01553">
    <property type="entry name" value="Acyltransferase"/>
    <property type="match status" value="1"/>
</dbReference>
<gene>
    <name evidence="5" type="ORF">EI71_01582</name>
</gene>
<evidence type="ECO:0000313" key="6">
    <source>
        <dbReference type="Proteomes" id="UP000266506"/>
    </source>
</evidence>
<dbReference type="SUPFAM" id="SSF69593">
    <property type="entry name" value="Glycerol-3-phosphate (1)-acyltransferase"/>
    <property type="match status" value="1"/>
</dbReference>
<keyword evidence="3" id="KW-0812">Transmembrane</keyword>
<evidence type="ECO:0000256" key="1">
    <source>
        <dbReference type="ARBA" id="ARBA00022679"/>
    </source>
</evidence>
<evidence type="ECO:0000313" key="5">
    <source>
        <dbReference type="EMBL" id="RIA66533.1"/>
    </source>
</evidence>
<organism evidence="5 6">
    <name type="scientific">Anaeroplasma bactoclasticum</name>
    <dbReference type="NCBI Taxonomy" id="2088"/>
    <lineage>
        <taxon>Bacteria</taxon>
        <taxon>Bacillati</taxon>
        <taxon>Mycoplasmatota</taxon>
        <taxon>Mollicutes</taxon>
        <taxon>Anaeroplasmatales</taxon>
        <taxon>Anaeroplasmataceae</taxon>
        <taxon>Anaeroplasma</taxon>
    </lineage>
</organism>
<dbReference type="InParanoid" id="A0A397QYE8"/>
<dbReference type="CDD" id="cd07989">
    <property type="entry name" value="LPLAT_AGPAT-like"/>
    <property type="match status" value="1"/>
</dbReference>
<evidence type="ECO:0000256" key="2">
    <source>
        <dbReference type="ARBA" id="ARBA00023315"/>
    </source>
</evidence>
<comment type="caution">
    <text evidence="5">The sequence shown here is derived from an EMBL/GenBank/DDBJ whole genome shotgun (WGS) entry which is preliminary data.</text>
</comment>
<reference evidence="5 6" key="1">
    <citation type="submission" date="2018-08" db="EMBL/GenBank/DDBJ databases">
        <title>Genomic Encyclopedia of Archaeal and Bacterial Type Strains, Phase II (KMG-II): from individual species to whole genera.</title>
        <authorList>
            <person name="Goeker M."/>
        </authorList>
    </citation>
    <scope>NUCLEOTIDE SEQUENCE [LARGE SCALE GENOMIC DNA]</scope>
    <source>
        <strain evidence="5 6">ATCC 27112</strain>
    </source>
</reference>
<dbReference type="RefSeq" id="WP_162849878.1">
    <property type="nucleotide sequence ID" value="NZ_QXEV01000022.1"/>
</dbReference>
<dbReference type="EMBL" id="QXEV01000022">
    <property type="protein sequence ID" value="RIA66533.1"/>
    <property type="molecule type" value="Genomic_DNA"/>
</dbReference>
<dbReference type="GO" id="GO:0003841">
    <property type="term" value="F:1-acylglycerol-3-phosphate O-acyltransferase activity"/>
    <property type="evidence" value="ECO:0007669"/>
    <property type="project" value="TreeGrafter"/>
</dbReference>